<proteinExistence type="predicted"/>
<keyword evidence="2" id="KW-1185">Reference proteome</keyword>
<dbReference type="AlphaFoldDB" id="A0ABC8TYB3"/>
<reference evidence="1 2" key="1">
    <citation type="submission" date="2024-02" db="EMBL/GenBank/DDBJ databases">
        <authorList>
            <person name="Vignale AGUSTIN F."/>
            <person name="Sosa J E."/>
            <person name="Modenutti C."/>
        </authorList>
    </citation>
    <scope>NUCLEOTIDE SEQUENCE [LARGE SCALE GENOMIC DNA]</scope>
</reference>
<evidence type="ECO:0000313" key="1">
    <source>
        <dbReference type="EMBL" id="CAK9174191.1"/>
    </source>
</evidence>
<sequence>MNSLASASPSHPVDGNARNGRVAITTSIPALICSDGSRNAGIVSPTSNVLPEGTINAPLPTTTANPVVEIPQNQVRPAIVAGSWCQVVKQGKEAAQHPQSGESFSKMKLHCPRVKLNNEGTPKDVVQHISKGDKGKDKITALNESSAMREQSEALNNLQAAECSGPPTSLVFPTNGTLSTILEDNQPAYG</sequence>
<name>A0ABC8TYB3_9AQUA</name>
<gene>
    <name evidence="1" type="ORF">ILEXP_LOCUS43919</name>
</gene>
<comment type="caution">
    <text evidence="1">The sequence shown here is derived from an EMBL/GenBank/DDBJ whole genome shotgun (WGS) entry which is preliminary data.</text>
</comment>
<evidence type="ECO:0000313" key="2">
    <source>
        <dbReference type="Proteomes" id="UP001642360"/>
    </source>
</evidence>
<accession>A0ABC8TYB3</accession>
<organism evidence="1 2">
    <name type="scientific">Ilex paraguariensis</name>
    <name type="common">yerba mate</name>
    <dbReference type="NCBI Taxonomy" id="185542"/>
    <lineage>
        <taxon>Eukaryota</taxon>
        <taxon>Viridiplantae</taxon>
        <taxon>Streptophyta</taxon>
        <taxon>Embryophyta</taxon>
        <taxon>Tracheophyta</taxon>
        <taxon>Spermatophyta</taxon>
        <taxon>Magnoliopsida</taxon>
        <taxon>eudicotyledons</taxon>
        <taxon>Gunneridae</taxon>
        <taxon>Pentapetalae</taxon>
        <taxon>asterids</taxon>
        <taxon>campanulids</taxon>
        <taxon>Aquifoliales</taxon>
        <taxon>Aquifoliaceae</taxon>
        <taxon>Ilex</taxon>
    </lineage>
</organism>
<protein>
    <submittedName>
        <fullName evidence="1">Uncharacterized protein</fullName>
    </submittedName>
</protein>
<dbReference type="EMBL" id="CAUOFW020006292">
    <property type="protein sequence ID" value="CAK9174191.1"/>
    <property type="molecule type" value="Genomic_DNA"/>
</dbReference>
<dbReference type="Proteomes" id="UP001642360">
    <property type="component" value="Unassembled WGS sequence"/>
</dbReference>